<dbReference type="AlphaFoldDB" id="R4XGR0"/>
<evidence type="ECO:0000256" key="1">
    <source>
        <dbReference type="SAM" id="MobiDB-lite"/>
    </source>
</evidence>
<feature type="compositionally biased region" description="Basic and acidic residues" evidence="1">
    <location>
        <begin position="90"/>
        <end position="112"/>
    </location>
</feature>
<evidence type="ECO:0000313" key="3">
    <source>
        <dbReference type="Proteomes" id="UP000013776"/>
    </source>
</evidence>
<keyword evidence="3" id="KW-1185">Reference proteome</keyword>
<protein>
    <recommendedName>
        <fullName evidence="4">LEA domain protein</fullName>
    </recommendedName>
</protein>
<name>R4XGR0_TAPDE</name>
<comment type="caution">
    <text evidence="2">The sequence shown here is derived from an EMBL/GenBank/DDBJ whole genome shotgun (WGS) entry which is preliminary data.</text>
</comment>
<evidence type="ECO:0008006" key="4">
    <source>
        <dbReference type="Google" id="ProtNLM"/>
    </source>
</evidence>
<reference evidence="2 3" key="1">
    <citation type="journal article" date="2013" name="MBio">
        <title>Genome sequencing of the plant pathogen Taphrina deformans, the causal agent of peach leaf curl.</title>
        <authorList>
            <person name="Cisse O.H."/>
            <person name="Almeida J.M.G.C.F."/>
            <person name="Fonseca A."/>
            <person name="Kumar A.A."/>
            <person name="Salojaervi J."/>
            <person name="Overmyer K."/>
            <person name="Hauser P.M."/>
            <person name="Pagni M."/>
        </authorList>
    </citation>
    <scope>NUCLEOTIDE SEQUENCE [LARGE SCALE GENOMIC DNA]</scope>
    <source>
        <strain evidence="3">PYCC 5710 / ATCC 11124 / CBS 356.35 / IMI 108563 / JCM 9778 / NBRC 8474</strain>
    </source>
</reference>
<dbReference type="Proteomes" id="UP000013776">
    <property type="component" value="Unassembled WGS sequence"/>
</dbReference>
<feature type="compositionally biased region" description="Polar residues" evidence="1">
    <location>
        <begin position="73"/>
        <end position="83"/>
    </location>
</feature>
<evidence type="ECO:0000313" key="2">
    <source>
        <dbReference type="EMBL" id="CCG82571.1"/>
    </source>
</evidence>
<proteinExistence type="predicted"/>
<gene>
    <name evidence="2" type="ORF">TAPDE_002598</name>
</gene>
<dbReference type="VEuPathDB" id="FungiDB:TAPDE_002598"/>
<organism evidence="2 3">
    <name type="scientific">Taphrina deformans (strain PYCC 5710 / ATCC 11124 / CBS 356.35 / IMI 108563 / JCM 9778 / NBRC 8474)</name>
    <name type="common">Peach leaf curl fungus</name>
    <name type="synonym">Lalaria deformans</name>
    <dbReference type="NCBI Taxonomy" id="1097556"/>
    <lineage>
        <taxon>Eukaryota</taxon>
        <taxon>Fungi</taxon>
        <taxon>Dikarya</taxon>
        <taxon>Ascomycota</taxon>
        <taxon>Taphrinomycotina</taxon>
        <taxon>Taphrinomycetes</taxon>
        <taxon>Taphrinales</taxon>
        <taxon>Taphrinaceae</taxon>
        <taxon>Taphrina</taxon>
    </lineage>
</organism>
<feature type="region of interest" description="Disordered" evidence="1">
    <location>
        <begin position="73"/>
        <end position="112"/>
    </location>
</feature>
<dbReference type="EMBL" id="CAHR02000090">
    <property type="protein sequence ID" value="CCG82571.1"/>
    <property type="molecule type" value="Genomic_DNA"/>
</dbReference>
<accession>R4XGR0</accession>
<sequence>MPKCLERAKWKYILAGHFIYTNDRSPHSHSTARLQRKTITDAAKDVLKPVNDVASAAALKGVEGVEAVSNAAKSTIAGSSKTAEGTLDNAKGELKKAQGEAQSKAEELKQKM</sequence>